<dbReference type="AlphaFoldDB" id="A0A6G2BBJ8"/>
<dbReference type="SUPFAM" id="SSF63817">
    <property type="entry name" value="Sortase"/>
    <property type="match status" value="1"/>
</dbReference>
<reference evidence="3 4" key="1">
    <citation type="submission" date="2019-11" db="EMBL/GenBank/DDBJ databases">
        <authorList>
            <person name="Yuan L."/>
        </authorList>
    </citation>
    <scope>NUCLEOTIDE SEQUENCE [LARGE SCALE GENOMIC DNA]</scope>
    <source>
        <strain evidence="3 4">TRM43335</strain>
    </source>
</reference>
<accession>A0A6G2BBJ8</accession>
<dbReference type="InterPro" id="IPR005754">
    <property type="entry name" value="Sortase"/>
</dbReference>
<keyword evidence="1" id="KW-0378">Hydrolase</keyword>
<feature type="compositionally biased region" description="Gly residues" evidence="2">
    <location>
        <begin position="120"/>
        <end position="129"/>
    </location>
</feature>
<name>A0A6G2BBJ8_9ACTN</name>
<dbReference type="EMBL" id="WIXO01000001">
    <property type="protein sequence ID" value="MTE19449.1"/>
    <property type="molecule type" value="Genomic_DNA"/>
</dbReference>
<dbReference type="InterPro" id="IPR042001">
    <property type="entry name" value="Sortase_F"/>
</dbReference>
<keyword evidence="4" id="KW-1185">Reference proteome</keyword>
<dbReference type="Pfam" id="PF04203">
    <property type="entry name" value="Sortase"/>
    <property type="match status" value="1"/>
</dbReference>
<dbReference type="Proteomes" id="UP000473014">
    <property type="component" value="Unassembled WGS sequence"/>
</dbReference>
<dbReference type="CDD" id="cd05829">
    <property type="entry name" value="Sortase_F"/>
    <property type="match status" value="1"/>
</dbReference>
<evidence type="ECO:0000313" key="3">
    <source>
        <dbReference type="EMBL" id="MTE19449.1"/>
    </source>
</evidence>
<dbReference type="Gene3D" id="2.40.260.10">
    <property type="entry name" value="Sortase"/>
    <property type="match status" value="1"/>
</dbReference>
<feature type="compositionally biased region" description="Low complexity" evidence="2">
    <location>
        <begin position="57"/>
        <end position="69"/>
    </location>
</feature>
<dbReference type="OrthoDB" id="525039at2"/>
<feature type="region of interest" description="Disordered" evidence="2">
    <location>
        <begin position="1"/>
        <end position="69"/>
    </location>
</feature>
<dbReference type="InterPro" id="IPR023365">
    <property type="entry name" value="Sortase_dom-sf"/>
</dbReference>
<protein>
    <submittedName>
        <fullName evidence="3">Sortase</fullName>
    </submittedName>
</protein>
<organism evidence="3 4">
    <name type="scientific">Streptomyces taklimakanensis</name>
    <dbReference type="NCBI Taxonomy" id="2569853"/>
    <lineage>
        <taxon>Bacteria</taxon>
        <taxon>Bacillati</taxon>
        <taxon>Actinomycetota</taxon>
        <taxon>Actinomycetes</taxon>
        <taxon>Kitasatosporales</taxon>
        <taxon>Streptomycetaceae</taxon>
        <taxon>Streptomyces</taxon>
    </lineage>
</organism>
<evidence type="ECO:0000256" key="1">
    <source>
        <dbReference type="ARBA" id="ARBA00022801"/>
    </source>
</evidence>
<proteinExistence type="predicted"/>
<dbReference type="GO" id="GO:0016787">
    <property type="term" value="F:hydrolase activity"/>
    <property type="evidence" value="ECO:0007669"/>
    <property type="project" value="UniProtKB-KW"/>
</dbReference>
<gene>
    <name evidence="3" type="ORF">F0L17_09975</name>
</gene>
<evidence type="ECO:0000313" key="4">
    <source>
        <dbReference type="Proteomes" id="UP000473014"/>
    </source>
</evidence>
<evidence type="ECO:0000256" key="2">
    <source>
        <dbReference type="SAM" id="MobiDB-lite"/>
    </source>
</evidence>
<feature type="region of interest" description="Disordered" evidence="2">
    <location>
        <begin position="100"/>
        <end position="138"/>
    </location>
</feature>
<sequence>MCPTRPAVRSSGEAPGRTGPSRREVPPPVLSERLTAVRGTPGGTAPGSPERPPGPRGTPCGPGRAARPSGAAVAAAWAVAATLAALSAWTALWPSGATVPSAPSDFGDRPRATEPAVGRSYGGHDGGPTGTAPKETAEPAAVRVPEVSLNARTVPVGVDGDGTTEIPEDAGEAGWYRHGPAPGAPAGSAVLVGHVDDRTGELGAFAKLYAVREGDSVTVERRGAPPVRYEVTARETVARDRLPEEVFRRDGRPVLTLVTCAPPYDRDRGGYRNNLVVYAEPVTERG</sequence>
<comment type="caution">
    <text evidence="3">The sequence shown here is derived from an EMBL/GenBank/DDBJ whole genome shotgun (WGS) entry which is preliminary data.</text>
</comment>